<evidence type="ECO:0000256" key="8">
    <source>
        <dbReference type="SAM" id="MobiDB-lite"/>
    </source>
</evidence>
<keyword evidence="4" id="KW-0256">Endoplasmic reticulum</keyword>
<keyword evidence="6 9" id="KW-0472">Membrane</keyword>
<dbReference type="InterPro" id="IPR032763">
    <property type="entry name" value="RIC3_N"/>
</dbReference>
<feature type="transmembrane region" description="Helical" evidence="9">
    <location>
        <begin position="27"/>
        <end position="46"/>
    </location>
</feature>
<reference evidence="11" key="1">
    <citation type="journal article" date="2014" name="BMC Genomics">
        <title>Characterizing the developmental transcriptome of the oriental fruit fly, Bactrocera dorsalis (Diptera: Tephritidae) through comparative genomic analysis with Drosophila melanogaster utilizing modENCODE datasets.</title>
        <authorList>
            <person name="Geib S.M."/>
            <person name="Calla B."/>
            <person name="Hall B."/>
            <person name="Hou S."/>
            <person name="Manoukis N.C."/>
        </authorList>
    </citation>
    <scope>NUCLEOTIDE SEQUENCE</scope>
    <source>
        <strain evidence="11">Punador</strain>
    </source>
</reference>
<feature type="coiled-coil region" evidence="7">
    <location>
        <begin position="277"/>
        <end position="307"/>
    </location>
</feature>
<evidence type="ECO:0000256" key="2">
    <source>
        <dbReference type="ARBA" id="ARBA00008538"/>
    </source>
</evidence>
<dbReference type="GO" id="GO:0034394">
    <property type="term" value="P:protein localization to cell surface"/>
    <property type="evidence" value="ECO:0007669"/>
    <property type="project" value="TreeGrafter"/>
</dbReference>
<dbReference type="GO" id="GO:0005789">
    <property type="term" value="C:endoplasmic reticulum membrane"/>
    <property type="evidence" value="ECO:0007669"/>
    <property type="project" value="UniProtKB-SubCell"/>
</dbReference>
<comment type="subcellular location">
    <subcellularLocation>
        <location evidence="1">Endoplasmic reticulum membrane</location>
    </subcellularLocation>
</comment>
<evidence type="ECO:0000256" key="1">
    <source>
        <dbReference type="ARBA" id="ARBA00004586"/>
    </source>
</evidence>
<evidence type="ECO:0000256" key="5">
    <source>
        <dbReference type="ARBA" id="ARBA00022989"/>
    </source>
</evidence>
<feature type="region of interest" description="Disordered" evidence="8">
    <location>
        <begin position="205"/>
        <end position="226"/>
    </location>
</feature>
<feature type="transmembrane region" description="Helical" evidence="9">
    <location>
        <begin position="150"/>
        <end position="168"/>
    </location>
</feature>
<dbReference type="GO" id="GO:0045202">
    <property type="term" value="C:synapse"/>
    <property type="evidence" value="ECO:0007669"/>
    <property type="project" value="GOC"/>
</dbReference>
<evidence type="ECO:0000256" key="3">
    <source>
        <dbReference type="ARBA" id="ARBA00022692"/>
    </source>
</evidence>
<comment type="similarity">
    <text evidence="2">Belongs to the ric-3 family.</text>
</comment>
<dbReference type="PANTHER" id="PTHR21723:SF3">
    <property type="entry name" value="PROTEIN RIC-3"/>
    <property type="match status" value="1"/>
</dbReference>
<feature type="domain" description="Resistance to inhibitors of cholinesterase protein 3 N-terminal" evidence="10">
    <location>
        <begin position="33"/>
        <end position="305"/>
    </location>
</feature>
<proteinExistence type="inferred from homology"/>
<protein>
    <recommendedName>
        <fullName evidence="10">Resistance to inhibitors of cholinesterase protein 3 N-terminal domain-containing protein</fullName>
    </recommendedName>
</protein>
<dbReference type="GO" id="GO:0007271">
    <property type="term" value="P:synaptic transmission, cholinergic"/>
    <property type="evidence" value="ECO:0007669"/>
    <property type="project" value="TreeGrafter"/>
</dbReference>
<evidence type="ECO:0000256" key="7">
    <source>
        <dbReference type="SAM" id="Coils"/>
    </source>
</evidence>
<dbReference type="OrthoDB" id="10070774at2759"/>
<evidence type="ECO:0000256" key="4">
    <source>
        <dbReference type="ARBA" id="ARBA00022824"/>
    </source>
</evidence>
<keyword evidence="7" id="KW-0175">Coiled coil</keyword>
<dbReference type="GO" id="GO:0043005">
    <property type="term" value="C:neuron projection"/>
    <property type="evidence" value="ECO:0007669"/>
    <property type="project" value="TreeGrafter"/>
</dbReference>
<dbReference type="InterPro" id="IPR026160">
    <property type="entry name" value="Ric3"/>
</dbReference>
<name>A0A034W624_BACDO</name>
<accession>A0A034W624</accession>
<evidence type="ECO:0000313" key="11">
    <source>
        <dbReference type="EMBL" id="JAC49727.1"/>
    </source>
</evidence>
<evidence type="ECO:0000259" key="10">
    <source>
        <dbReference type="Pfam" id="PF15361"/>
    </source>
</evidence>
<evidence type="ECO:0000256" key="9">
    <source>
        <dbReference type="SAM" id="Phobius"/>
    </source>
</evidence>
<dbReference type="Pfam" id="PF15361">
    <property type="entry name" value="RIC3"/>
    <property type="match status" value="1"/>
</dbReference>
<keyword evidence="5 9" id="KW-1133">Transmembrane helix</keyword>
<dbReference type="EMBL" id="GAKP01009225">
    <property type="protein sequence ID" value="JAC49727.1"/>
    <property type="molecule type" value="Transcribed_RNA"/>
</dbReference>
<sequence>MQQTRSQRRQSSHLFQMQDGLSPKKTAVIIVTVVGCIAILWPKVFYPMMFGSNVPAKSGNLKDQLGPGGLRQERPAHLHPESIYQAMRERGRAIPATTPTVPILERKGSASNPPPRVVDGRPGPIPGMRPPMGAGSMHQPQARAGNSMGFIMPLYTIGIIVFFGYTIMKIVFKRPTPNAPYGPMPTNPDFRKEVFGQENGRQVDEANNSKLGSKPHEQISSGGGGGVASGSELYNASLATATAASILSTQLKQHSHGIPSTFGGVGTGAGGSLAAGYSKETEQLMEIEKLRKKLEDTEKAMAKLIAEMNSDQYEAKL</sequence>
<evidence type="ECO:0000256" key="6">
    <source>
        <dbReference type="ARBA" id="ARBA00023136"/>
    </source>
</evidence>
<dbReference type="PANTHER" id="PTHR21723">
    <property type="entry name" value="RESISTANCE TO INHIBITORS OF CHOLINESTERASE PROTEIN 3 RIC3"/>
    <property type="match status" value="1"/>
</dbReference>
<dbReference type="GO" id="GO:0043025">
    <property type="term" value="C:neuronal cell body"/>
    <property type="evidence" value="ECO:0007669"/>
    <property type="project" value="TreeGrafter"/>
</dbReference>
<dbReference type="AlphaFoldDB" id="A0A034W624"/>
<organism evidence="11">
    <name type="scientific">Bactrocera dorsalis</name>
    <name type="common">Oriental fruit fly</name>
    <name type="synonym">Dacus dorsalis</name>
    <dbReference type="NCBI Taxonomy" id="27457"/>
    <lineage>
        <taxon>Eukaryota</taxon>
        <taxon>Metazoa</taxon>
        <taxon>Ecdysozoa</taxon>
        <taxon>Arthropoda</taxon>
        <taxon>Hexapoda</taxon>
        <taxon>Insecta</taxon>
        <taxon>Pterygota</taxon>
        <taxon>Neoptera</taxon>
        <taxon>Endopterygota</taxon>
        <taxon>Diptera</taxon>
        <taxon>Brachycera</taxon>
        <taxon>Muscomorpha</taxon>
        <taxon>Tephritoidea</taxon>
        <taxon>Tephritidae</taxon>
        <taxon>Bactrocera</taxon>
        <taxon>Bactrocera</taxon>
    </lineage>
</organism>
<keyword evidence="3 9" id="KW-0812">Transmembrane</keyword>